<dbReference type="InterPro" id="IPR012340">
    <property type="entry name" value="NA-bd_OB-fold"/>
</dbReference>
<evidence type="ECO:0000259" key="11">
    <source>
        <dbReference type="Pfam" id="PF01336"/>
    </source>
</evidence>
<dbReference type="AlphaFoldDB" id="A0A8H5HQC0"/>
<evidence type="ECO:0000256" key="1">
    <source>
        <dbReference type="ARBA" id="ARBA00004123"/>
    </source>
</evidence>
<dbReference type="GO" id="GO:0000781">
    <property type="term" value="C:chromosome, telomeric region"/>
    <property type="evidence" value="ECO:0007669"/>
    <property type="project" value="UniProtKB-ARBA"/>
</dbReference>
<comment type="subunit">
    <text evidence="9">Component of the heterotrimeric canonical replication protein A complex (RPA).</text>
</comment>
<feature type="domain" description="OB" evidence="11">
    <location>
        <begin position="180"/>
        <end position="260"/>
    </location>
</feature>
<dbReference type="GO" id="GO:0005662">
    <property type="term" value="C:DNA replication factor A complex"/>
    <property type="evidence" value="ECO:0007669"/>
    <property type="project" value="UniProtKB-ARBA"/>
</dbReference>
<evidence type="ECO:0000259" key="12">
    <source>
        <dbReference type="Pfam" id="PF04057"/>
    </source>
</evidence>
<dbReference type="CDD" id="cd04474">
    <property type="entry name" value="RPA1_DBD_A"/>
    <property type="match status" value="1"/>
</dbReference>
<evidence type="ECO:0000256" key="9">
    <source>
        <dbReference type="RuleBase" id="RU364130"/>
    </source>
</evidence>
<dbReference type="Pfam" id="PF01336">
    <property type="entry name" value="tRNA_anti-codon"/>
    <property type="match status" value="1"/>
</dbReference>
<dbReference type="Pfam" id="PF16900">
    <property type="entry name" value="REPA_OB_2"/>
    <property type="match status" value="1"/>
</dbReference>
<dbReference type="Pfam" id="PF08646">
    <property type="entry name" value="Rep_fac-A_C"/>
    <property type="match status" value="1"/>
</dbReference>
<evidence type="ECO:0000256" key="8">
    <source>
        <dbReference type="ARBA" id="ARBA00023242"/>
    </source>
</evidence>
<dbReference type="CDD" id="cd04475">
    <property type="entry name" value="RPA1_DBD_B"/>
    <property type="match status" value="1"/>
</dbReference>
<dbReference type="InterPro" id="IPR004591">
    <property type="entry name" value="Rfa1"/>
</dbReference>
<evidence type="ECO:0000256" key="5">
    <source>
        <dbReference type="ARBA" id="ARBA00022771"/>
    </source>
</evidence>
<dbReference type="GO" id="GO:0008270">
    <property type="term" value="F:zinc ion binding"/>
    <property type="evidence" value="ECO:0007669"/>
    <property type="project" value="UniProtKB-KW"/>
</dbReference>
<evidence type="ECO:0000256" key="7">
    <source>
        <dbReference type="ARBA" id="ARBA00023125"/>
    </source>
</evidence>
<feature type="domain" description="Replication factor A C-terminal" evidence="13">
    <location>
        <begin position="451"/>
        <end position="593"/>
    </location>
</feature>
<evidence type="ECO:0000313" key="15">
    <source>
        <dbReference type="EMBL" id="KAF5387498.1"/>
    </source>
</evidence>
<comment type="similarity">
    <text evidence="2 9">Belongs to the replication factor A protein 1 family.</text>
</comment>
<dbReference type="EMBL" id="JAACJN010000031">
    <property type="protein sequence ID" value="KAF5387498.1"/>
    <property type="molecule type" value="Genomic_DNA"/>
</dbReference>
<evidence type="ECO:0000256" key="3">
    <source>
        <dbReference type="ARBA" id="ARBA00022705"/>
    </source>
</evidence>
<dbReference type="OrthoDB" id="1751331at2759"/>
<dbReference type="PANTHER" id="PTHR47165:SF4">
    <property type="entry name" value="OS03G0429900 PROTEIN"/>
    <property type="match status" value="1"/>
</dbReference>
<dbReference type="Proteomes" id="UP000518752">
    <property type="component" value="Unassembled WGS sequence"/>
</dbReference>
<dbReference type="InterPro" id="IPR047192">
    <property type="entry name" value="Euk_RPA1_DBD_C"/>
</dbReference>
<comment type="subcellular location">
    <subcellularLocation>
        <location evidence="1 9">Nucleus</location>
    </subcellularLocation>
</comment>
<dbReference type="FunFam" id="2.40.50.140:FF:000064">
    <property type="entry name" value="Replication protein A subunit"/>
    <property type="match status" value="1"/>
</dbReference>
<dbReference type="GO" id="GO:0006310">
    <property type="term" value="P:DNA recombination"/>
    <property type="evidence" value="ECO:0007669"/>
    <property type="project" value="InterPro"/>
</dbReference>
<feature type="domain" description="Replication protein A OB" evidence="14">
    <location>
        <begin position="288"/>
        <end position="385"/>
    </location>
</feature>
<dbReference type="SUPFAM" id="SSF50249">
    <property type="entry name" value="Nucleic acid-binding proteins"/>
    <property type="match status" value="4"/>
</dbReference>
<keyword evidence="8 9" id="KW-0539">Nucleus</keyword>
<evidence type="ECO:0000256" key="2">
    <source>
        <dbReference type="ARBA" id="ARBA00005690"/>
    </source>
</evidence>
<evidence type="ECO:0000313" key="16">
    <source>
        <dbReference type="Proteomes" id="UP000518752"/>
    </source>
</evidence>
<keyword evidence="3 9" id="KW-0235">DNA replication</keyword>
<proteinExistence type="inferred from homology"/>
<organism evidence="15 16">
    <name type="scientific">Collybiopsis confluens</name>
    <dbReference type="NCBI Taxonomy" id="2823264"/>
    <lineage>
        <taxon>Eukaryota</taxon>
        <taxon>Fungi</taxon>
        <taxon>Dikarya</taxon>
        <taxon>Basidiomycota</taxon>
        <taxon>Agaricomycotina</taxon>
        <taxon>Agaricomycetes</taxon>
        <taxon>Agaricomycetidae</taxon>
        <taxon>Agaricales</taxon>
        <taxon>Marasmiineae</taxon>
        <taxon>Omphalotaceae</taxon>
        <taxon>Collybiopsis</taxon>
    </lineage>
</organism>
<evidence type="ECO:0000256" key="4">
    <source>
        <dbReference type="ARBA" id="ARBA00022723"/>
    </source>
</evidence>
<comment type="function">
    <text evidence="9">As part of the replication protein A (RPA/RP-A), a single-stranded DNA-binding heterotrimeric complex, may play an essential role in DNA replication, recombination and repair. Binds and stabilizes single-stranded DNA intermediates, preventing complementary DNA reannealing and recruiting different proteins involved in DNA metabolism.</text>
</comment>
<sequence>MSYELSSGVGQKIYSAKREDQDIFDGQHTLQVLSLKKIGKNQENPEQTADRYRVVLSDGTHFFQAMLATQLNEMANEEILRRNTIICAERLSCNYVQDKRLLILMSLRVLAQSDGKIGDPISLDVPNAARSSTSSTSTSTSPAPTKATATSTPAQSSSNRPLTRMNWLPIEALSPYQNNWTIKARVTQKSDLKTYSNHRGEGKLFNVTFMDETGEIRGTAFNQVADTLFSRLEEGKVYYVSKGKVNLAKKKFSNVMNDFELNFEKNTEVEECLETTNLPMIKYSFVTLAELQDVAKDSTCDIIAVLKEYTDVAEIVSKATNRSLKKRELTLVDPSGFSVRLTLWGNQAENFQPEHENVVIAFKGVKVGDFNGRSLSMGGTSVLTQNPDISECHALRGWYDQLENGASFKAHSGGNFQGGTGSGFNRSEQKNLAEMKEEANRMPDVEDKAVYFSTKATIMHIKSENIAYPACQTCNKKVVDDGDGWKCDKCDKTWEKPTYRYILSFAVSDHSDQLWFQGFNEAGVIIFGKDADELIEIRERDDVEFNQVMSQAVCRTYNFLLRAKRDSYNDNTRIRYGVSRIVPLNYGEECKFLLDLMGSSWGQQSYGSESSDAMQH</sequence>
<dbReference type="Pfam" id="PF04057">
    <property type="entry name" value="Rep-A_N"/>
    <property type="match status" value="1"/>
</dbReference>
<dbReference type="PANTHER" id="PTHR47165">
    <property type="entry name" value="OS03G0429900 PROTEIN"/>
    <property type="match status" value="1"/>
</dbReference>
<keyword evidence="6 9" id="KW-0862">Zinc</keyword>
<dbReference type="GO" id="GO:0003677">
    <property type="term" value="F:DNA binding"/>
    <property type="evidence" value="ECO:0007669"/>
    <property type="project" value="UniProtKB-KW"/>
</dbReference>
<dbReference type="GO" id="GO:0007004">
    <property type="term" value="P:telomere maintenance via telomerase"/>
    <property type="evidence" value="ECO:0007669"/>
    <property type="project" value="UniProtKB-ARBA"/>
</dbReference>
<feature type="domain" description="Replication factor-A protein 1 N-terminal" evidence="12">
    <location>
        <begin position="20"/>
        <end position="111"/>
    </location>
</feature>
<keyword evidence="5 9" id="KW-0863">Zinc-finger</keyword>
<evidence type="ECO:0000256" key="6">
    <source>
        <dbReference type="ARBA" id="ARBA00022833"/>
    </source>
</evidence>
<accession>A0A8H5HQC0</accession>
<reference evidence="15 16" key="1">
    <citation type="journal article" date="2020" name="ISME J.">
        <title>Uncovering the hidden diversity of litter-decomposition mechanisms in mushroom-forming fungi.</title>
        <authorList>
            <person name="Floudas D."/>
            <person name="Bentzer J."/>
            <person name="Ahren D."/>
            <person name="Johansson T."/>
            <person name="Persson P."/>
            <person name="Tunlid A."/>
        </authorList>
    </citation>
    <scope>NUCLEOTIDE SEQUENCE [LARGE SCALE GENOMIC DNA]</scope>
    <source>
        <strain evidence="15 16">CBS 406.79</strain>
    </source>
</reference>
<keyword evidence="16" id="KW-1185">Reference proteome</keyword>
<evidence type="ECO:0000259" key="13">
    <source>
        <dbReference type="Pfam" id="PF08646"/>
    </source>
</evidence>
<dbReference type="Gene3D" id="2.40.50.140">
    <property type="entry name" value="Nucleic acid-binding proteins"/>
    <property type="match status" value="4"/>
</dbReference>
<comment type="caution">
    <text evidence="15">The sequence shown here is derived from an EMBL/GenBank/DDBJ whole genome shotgun (WGS) entry which is preliminary data.</text>
</comment>
<dbReference type="GO" id="GO:0006260">
    <property type="term" value="P:DNA replication"/>
    <property type="evidence" value="ECO:0007669"/>
    <property type="project" value="UniProtKB-KW"/>
</dbReference>
<dbReference type="CDD" id="cd04477">
    <property type="entry name" value="RPA1N"/>
    <property type="match status" value="1"/>
</dbReference>
<gene>
    <name evidence="15" type="ORF">D9757_006515</name>
</gene>
<dbReference type="InterPro" id="IPR004365">
    <property type="entry name" value="NA-bd_OB_tRNA"/>
</dbReference>
<dbReference type="FunFam" id="2.40.50.140:FF:000090">
    <property type="entry name" value="Replication protein A subunit"/>
    <property type="match status" value="1"/>
</dbReference>
<keyword evidence="7 9" id="KW-0238">DNA-binding</keyword>
<dbReference type="GO" id="GO:0006281">
    <property type="term" value="P:DNA repair"/>
    <property type="evidence" value="ECO:0007669"/>
    <property type="project" value="InterPro"/>
</dbReference>
<feature type="compositionally biased region" description="Low complexity" evidence="10">
    <location>
        <begin position="128"/>
        <end position="158"/>
    </location>
</feature>
<dbReference type="CDD" id="cd04476">
    <property type="entry name" value="RPA1_DBD_C"/>
    <property type="match status" value="1"/>
</dbReference>
<dbReference type="FunFam" id="2.40.50.140:FF:000041">
    <property type="entry name" value="Replication protein A subunit"/>
    <property type="match status" value="1"/>
</dbReference>
<evidence type="ECO:0000256" key="10">
    <source>
        <dbReference type="SAM" id="MobiDB-lite"/>
    </source>
</evidence>
<protein>
    <recommendedName>
        <fullName evidence="9">Replication protein A subunit</fullName>
    </recommendedName>
</protein>
<dbReference type="InterPro" id="IPR013955">
    <property type="entry name" value="Rep_factor-A_C"/>
</dbReference>
<dbReference type="InterPro" id="IPR007199">
    <property type="entry name" value="Rep_factor-A_N"/>
</dbReference>
<feature type="region of interest" description="Disordered" evidence="10">
    <location>
        <begin position="121"/>
        <end position="161"/>
    </location>
</feature>
<evidence type="ECO:0000259" key="14">
    <source>
        <dbReference type="Pfam" id="PF16900"/>
    </source>
</evidence>
<name>A0A8H5HQC0_9AGAR</name>
<keyword evidence="4 9" id="KW-0479">Metal-binding</keyword>
<dbReference type="InterPro" id="IPR031657">
    <property type="entry name" value="REPA_OB_2"/>
</dbReference>
<dbReference type="NCBIfam" id="TIGR00617">
    <property type="entry name" value="rpa1"/>
    <property type="match status" value="1"/>
</dbReference>